<name>A0ABQ8A4V3_BRANA</name>
<feature type="compositionally biased region" description="Basic and acidic residues" evidence="1">
    <location>
        <begin position="196"/>
        <end position="212"/>
    </location>
</feature>
<dbReference type="EMBL" id="JAGKQM010000014">
    <property type="protein sequence ID" value="KAH0887564.1"/>
    <property type="molecule type" value="Genomic_DNA"/>
</dbReference>
<organism evidence="2 3">
    <name type="scientific">Brassica napus</name>
    <name type="common">Rape</name>
    <dbReference type="NCBI Taxonomy" id="3708"/>
    <lineage>
        <taxon>Eukaryota</taxon>
        <taxon>Viridiplantae</taxon>
        <taxon>Streptophyta</taxon>
        <taxon>Embryophyta</taxon>
        <taxon>Tracheophyta</taxon>
        <taxon>Spermatophyta</taxon>
        <taxon>Magnoliopsida</taxon>
        <taxon>eudicotyledons</taxon>
        <taxon>Gunneridae</taxon>
        <taxon>Pentapetalae</taxon>
        <taxon>rosids</taxon>
        <taxon>malvids</taxon>
        <taxon>Brassicales</taxon>
        <taxon>Brassicaceae</taxon>
        <taxon>Brassiceae</taxon>
        <taxon>Brassica</taxon>
    </lineage>
</organism>
<feature type="region of interest" description="Disordered" evidence="1">
    <location>
        <begin position="172"/>
        <end position="212"/>
    </location>
</feature>
<dbReference type="Proteomes" id="UP000824890">
    <property type="component" value="Unassembled WGS sequence"/>
</dbReference>
<protein>
    <submittedName>
        <fullName evidence="2">Uncharacterized protein</fullName>
    </submittedName>
</protein>
<evidence type="ECO:0000313" key="3">
    <source>
        <dbReference type="Proteomes" id="UP000824890"/>
    </source>
</evidence>
<accession>A0ABQ8A4V3</accession>
<evidence type="ECO:0000256" key="1">
    <source>
        <dbReference type="SAM" id="MobiDB-lite"/>
    </source>
</evidence>
<feature type="region of interest" description="Disordered" evidence="1">
    <location>
        <begin position="91"/>
        <end position="119"/>
    </location>
</feature>
<gene>
    <name evidence="2" type="ORF">HID58_063660</name>
</gene>
<keyword evidence="3" id="KW-1185">Reference proteome</keyword>
<comment type="caution">
    <text evidence="2">The sequence shown here is derived from an EMBL/GenBank/DDBJ whole genome shotgun (WGS) entry which is preliminary data.</text>
</comment>
<evidence type="ECO:0000313" key="2">
    <source>
        <dbReference type="EMBL" id="KAH0887564.1"/>
    </source>
</evidence>
<reference evidence="2 3" key="1">
    <citation type="submission" date="2021-05" db="EMBL/GenBank/DDBJ databases">
        <title>Genome Assembly of Synthetic Allotetraploid Brassica napus Reveals Homoeologous Exchanges between Subgenomes.</title>
        <authorList>
            <person name="Davis J.T."/>
        </authorList>
    </citation>
    <scope>NUCLEOTIDE SEQUENCE [LARGE SCALE GENOMIC DNA]</scope>
    <source>
        <strain evidence="3">cv. Da-Ae</strain>
        <tissue evidence="2">Seedling</tissue>
    </source>
</reference>
<proteinExistence type="predicted"/>
<sequence length="278" mass="30152">MAVSVACCGVSFVNAPAKLLQSSSALCFRASSSCKLNPEPALDMAVSVACCGVSFVNAPAKLLQSSSALCFRASSSCKLNPEKKKYTLRVRDEHSSNDGPQPMAFKSSPFGSSQQKKDKKPALDMAVSVACCGVSFVNAPAKLLQSSSALCFRASSSCKLNPEKKKYTLRVRDEHSSNDGPQPMAFKSSPFGSSQQKKDKKESQPTDLRQTDPAKIHDASFLDAVVKVYCTHTAPDYSLPWQKQRQFTSTGRQLSSFSDSFFYFSLCPYELIACAVLL</sequence>